<organism evidence="1">
    <name type="scientific">marine sediment metagenome</name>
    <dbReference type="NCBI Taxonomy" id="412755"/>
    <lineage>
        <taxon>unclassified sequences</taxon>
        <taxon>metagenomes</taxon>
        <taxon>ecological metagenomes</taxon>
    </lineage>
</organism>
<proteinExistence type="predicted"/>
<protein>
    <submittedName>
        <fullName evidence="1">Uncharacterized protein</fullName>
    </submittedName>
</protein>
<comment type="caution">
    <text evidence="1">The sequence shown here is derived from an EMBL/GenBank/DDBJ whole genome shotgun (WGS) entry which is preliminary data.</text>
</comment>
<name>X0U9S2_9ZZZZ</name>
<accession>X0U9S2</accession>
<sequence length="39" mass="4262">MPQKLSSVIFSESVIVSSPVSSETSEIFGTDLPTYRRVS</sequence>
<reference evidence="1" key="1">
    <citation type="journal article" date="2014" name="Front. Microbiol.">
        <title>High frequency of phylogenetically diverse reductive dehalogenase-homologous genes in deep subseafloor sedimentary metagenomes.</title>
        <authorList>
            <person name="Kawai M."/>
            <person name="Futagami T."/>
            <person name="Toyoda A."/>
            <person name="Takaki Y."/>
            <person name="Nishi S."/>
            <person name="Hori S."/>
            <person name="Arai W."/>
            <person name="Tsubouchi T."/>
            <person name="Morono Y."/>
            <person name="Uchiyama I."/>
            <person name="Ito T."/>
            <person name="Fujiyama A."/>
            <person name="Inagaki F."/>
            <person name="Takami H."/>
        </authorList>
    </citation>
    <scope>NUCLEOTIDE SEQUENCE</scope>
    <source>
        <strain evidence="1">Expedition CK06-06</strain>
    </source>
</reference>
<dbReference type="EMBL" id="BARS01004981">
    <property type="protein sequence ID" value="GAF85245.1"/>
    <property type="molecule type" value="Genomic_DNA"/>
</dbReference>
<gene>
    <name evidence="1" type="ORF">S01H1_09746</name>
</gene>
<evidence type="ECO:0000313" key="1">
    <source>
        <dbReference type="EMBL" id="GAF85245.1"/>
    </source>
</evidence>
<dbReference type="AlphaFoldDB" id="X0U9S2"/>